<protein>
    <submittedName>
        <fullName evidence="3">Uncharacterized protein</fullName>
    </submittedName>
</protein>
<feature type="compositionally biased region" description="Low complexity" evidence="1">
    <location>
        <begin position="9"/>
        <end position="25"/>
    </location>
</feature>
<gene>
    <name evidence="3" type="ORF">CALCODRAFT_493949</name>
</gene>
<keyword evidence="2" id="KW-0472">Membrane</keyword>
<feature type="region of interest" description="Disordered" evidence="1">
    <location>
        <begin position="1"/>
        <end position="33"/>
    </location>
</feature>
<name>A0A165HDL8_9BASI</name>
<keyword evidence="2" id="KW-1133">Transmembrane helix</keyword>
<evidence type="ECO:0000313" key="4">
    <source>
        <dbReference type="Proteomes" id="UP000076842"/>
    </source>
</evidence>
<sequence length="253" mass="25344">MRSHISIQSSTSAPPTSTSTATTRPPALPPSPPVQTAAPLAPVVLAPELFVPAPAGVPDPARAVVTAPLPPAAAVPEPEPRVVVVPPTCPVPASPAVLLDSVPPVFVLPAPSAVLVVVVVVVAPPSVPVVVVVVVCVALYPAVELHAAHMPASCSELTLDSDSTHSTHVGLSREVDAQKQPASPGMHVASSWIPEASLEHSPGQTEPTSVTAGCANVVAVVAVVVAVAALAQLAAQAEAEMPAWSSTQAVQAE</sequence>
<accession>A0A165HDL8</accession>
<dbReference type="AlphaFoldDB" id="A0A165HDL8"/>
<feature type="transmembrane region" description="Helical" evidence="2">
    <location>
        <begin position="113"/>
        <end position="140"/>
    </location>
</feature>
<evidence type="ECO:0000313" key="3">
    <source>
        <dbReference type="EMBL" id="KZT59161.1"/>
    </source>
</evidence>
<organism evidence="3 4">
    <name type="scientific">Calocera cornea HHB12733</name>
    <dbReference type="NCBI Taxonomy" id="1353952"/>
    <lineage>
        <taxon>Eukaryota</taxon>
        <taxon>Fungi</taxon>
        <taxon>Dikarya</taxon>
        <taxon>Basidiomycota</taxon>
        <taxon>Agaricomycotina</taxon>
        <taxon>Dacrymycetes</taxon>
        <taxon>Dacrymycetales</taxon>
        <taxon>Dacrymycetaceae</taxon>
        <taxon>Calocera</taxon>
    </lineage>
</organism>
<keyword evidence="2" id="KW-0812">Transmembrane</keyword>
<dbReference type="Proteomes" id="UP000076842">
    <property type="component" value="Unassembled WGS sequence"/>
</dbReference>
<evidence type="ECO:0000256" key="1">
    <source>
        <dbReference type="SAM" id="MobiDB-lite"/>
    </source>
</evidence>
<keyword evidence="4" id="KW-1185">Reference proteome</keyword>
<reference evidence="3 4" key="1">
    <citation type="journal article" date="2016" name="Mol. Biol. Evol.">
        <title>Comparative Genomics of Early-Diverging Mushroom-Forming Fungi Provides Insights into the Origins of Lignocellulose Decay Capabilities.</title>
        <authorList>
            <person name="Nagy L.G."/>
            <person name="Riley R."/>
            <person name="Tritt A."/>
            <person name="Adam C."/>
            <person name="Daum C."/>
            <person name="Floudas D."/>
            <person name="Sun H."/>
            <person name="Yadav J.S."/>
            <person name="Pangilinan J."/>
            <person name="Larsson K.H."/>
            <person name="Matsuura K."/>
            <person name="Barry K."/>
            <person name="Labutti K."/>
            <person name="Kuo R."/>
            <person name="Ohm R.A."/>
            <person name="Bhattacharya S.S."/>
            <person name="Shirouzu T."/>
            <person name="Yoshinaga Y."/>
            <person name="Martin F.M."/>
            <person name="Grigoriev I.V."/>
            <person name="Hibbett D.S."/>
        </authorList>
    </citation>
    <scope>NUCLEOTIDE SEQUENCE [LARGE SCALE GENOMIC DNA]</scope>
    <source>
        <strain evidence="3 4">HHB12733</strain>
    </source>
</reference>
<feature type="transmembrane region" description="Helical" evidence="2">
    <location>
        <begin position="210"/>
        <end position="231"/>
    </location>
</feature>
<evidence type="ECO:0000256" key="2">
    <source>
        <dbReference type="SAM" id="Phobius"/>
    </source>
</evidence>
<dbReference type="EMBL" id="KV423943">
    <property type="protein sequence ID" value="KZT59161.1"/>
    <property type="molecule type" value="Genomic_DNA"/>
</dbReference>
<proteinExistence type="predicted"/>
<dbReference type="InParanoid" id="A0A165HDL8"/>